<protein>
    <submittedName>
        <fullName evidence="5">Gluconate 5-dehydrogenase</fullName>
        <ecNumber evidence="5">1.1.1.69</ecNumber>
    </submittedName>
    <submittedName>
        <fullName evidence="6">SDR family oxidoreductase</fullName>
    </submittedName>
</protein>
<keyword evidence="2 5" id="KW-0560">Oxidoreductase</keyword>
<evidence type="ECO:0000313" key="7">
    <source>
        <dbReference type="Proteomes" id="UP000076717"/>
    </source>
</evidence>
<feature type="domain" description="Ketoreductase" evidence="4">
    <location>
        <begin position="8"/>
        <end position="193"/>
    </location>
</feature>
<sequence length="258" mass="27827">MLFDLTDRVALVTGSSRGIGRAVATGLAEAGATVVLNGLDPDRLEAARIELAERFVDTEGRTRIHARAFDVTDDAQAEAGVAWIEEHVGPLRVLVNNAGVQHRVPLLELEVADWERVLRTNLTSAFVVGRAAARRMIQRGAGKIINVASVQADLARPTIAPYTASKGGIRNLTRSMTAEWARHGIQVNAIAPGYIHTEMTQNLVDDEAFNSWILGRTPAARWGRVEDLIGPAVWLASDGSDYVNGQVVFIDGGMTVVV</sequence>
<dbReference type="EC" id="1.1.1.69" evidence="5"/>
<evidence type="ECO:0000313" key="6">
    <source>
        <dbReference type="EMBL" id="QHC56615.1"/>
    </source>
</evidence>
<dbReference type="PANTHER" id="PTHR42760">
    <property type="entry name" value="SHORT-CHAIN DEHYDROGENASES/REDUCTASES FAMILY MEMBER"/>
    <property type="match status" value="1"/>
</dbReference>
<name>A0A166H806_9MICO</name>
<reference evidence="5 7" key="1">
    <citation type="submission" date="2015-08" db="EMBL/GenBank/DDBJ databases">
        <title>Draft Genome Sequence of Rathayibacter sp. Strain VKM Ac-2596 Isolated from Leaf Gall Induced by Plant-Parasitic Nematodes.</title>
        <authorList>
            <person name="Vasilenko O.V."/>
            <person name="Starodumova I.P."/>
            <person name="Tarlachkov S.V."/>
            <person name="Dorofeeva L.V."/>
            <person name="Evtushenko L.I."/>
        </authorList>
    </citation>
    <scope>NUCLEOTIDE SEQUENCE [LARGE SCALE GENOMIC DNA]</scope>
    <source>
        <strain evidence="5 7">VKM Ac-2596</strain>
    </source>
</reference>
<dbReference type="SMART" id="SM00822">
    <property type="entry name" value="PKS_KR"/>
    <property type="match status" value="1"/>
</dbReference>
<dbReference type="EMBL" id="LIIN01000134">
    <property type="protein sequence ID" value="KZX20114.1"/>
    <property type="molecule type" value="Genomic_DNA"/>
</dbReference>
<evidence type="ECO:0000313" key="8">
    <source>
        <dbReference type="Proteomes" id="UP000465031"/>
    </source>
</evidence>
<accession>A0A166H806</accession>
<dbReference type="AlphaFoldDB" id="A0A166H806"/>
<proteinExistence type="inferred from homology"/>
<dbReference type="OrthoDB" id="286404at2"/>
<dbReference type="EMBL" id="CP047186">
    <property type="protein sequence ID" value="QHC56615.1"/>
    <property type="molecule type" value="Genomic_DNA"/>
</dbReference>
<evidence type="ECO:0000256" key="3">
    <source>
        <dbReference type="RuleBase" id="RU000363"/>
    </source>
</evidence>
<evidence type="ECO:0000256" key="2">
    <source>
        <dbReference type="ARBA" id="ARBA00023002"/>
    </source>
</evidence>
<dbReference type="InterPro" id="IPR002347">
    <property type="entry name" value="SDR_fam"/>
</dbReference>
<gene>
    <name evidence="5" type="primary">gno_2</name>
    <name evidence="5" type="ORF">ACH61_02772</name>
    <name evidence="6" type="ORF">GSU10_13910</name>
</gene>
<evidence type="ECO:0000256" key="1">
    <source>
        <dbReference type="ARBA" id="ARBA00006484"/>
    </source>
</evidence>
<dbReference type="InterPro" id="IPR057326">
    <property type="entry name" value="KR_dom"/>
</dbReference>
<dbReference type="Gene3D" id="3.40.50.720">
    <property type="entry name" value="NAD(P)-binding Rossmann-like Domain"/>
    <property type="match status" value="1"/>
</dbReference>
<dbReference type="RefSeq" id="WP_068212739.1">
    <property type="nucleotide sequence ID" value="NZ_CP047186.1"/>
</dbReference>
<evidence type="ECO:0000313" key="5">
    <source>
        <dbReference type="EMBL" id="KZX20114.1"/>
    </source>
</evidence>
<dbReference type="KEGG" id="rte:GSU10_13910"/>
<dbReference type="FunFam" id="3.40.50.720:FF:000084">
    <property type="entry name" value="Short-chain dehydrogenase reductase"/>
    <property type="match status" value="1"/>
</dbReference>
<reference evidence="8" key="3">
    <citation type="submission" date="2019-12" db="EMBL/GenBank/DDBJ databases">
        <title>Complete and draft genome sequences of new strains and members of some known species of the genus Rathayibacter isolated from plants.</title>
        <authorList>
            <person name="Tarlachkov S.V."/>
            <person name="Starodumova I.P."/>
            <person name="Dorofeeva L.V."/>
            <person name="Prisyazhnaya N.V."/>
            <person name="Leyn S."/>
            <person name="Zlamal J."/>
            <person name="Elan M."/>
            <person name="Osterman A.L."/>
            <person name="Nadler S."/>
            <person name="Subbotin S.A."/>
            <person name="Evtushenko L.I."/>
        </authorList>
    </citation>
    <scope>NUCLEOTIDE SEQUENCE [LARGE SCALE GENOMIC DNA]</scope>
    <source>
        <strain evidence="8">VKM Ac-2761</strain>
    </source>
</reference>
<dbReference type="PRINTS" id="PR00080">
    <property type="entry name" value="SDRFAMILY"/>
</dbReference>
<dbReference type="Proteomes" id="UP000076717">
    <property type="component" value="Unassembled WGS sequence"/>
</dbReference>
<dbReference type="Proteomes" id="UP000465031">
    <property type="component" value="Chromosome"/>
</dbReference>
<organism evidence="5 7">
    <name type="scientific">Rathayibacter tanaceti</name>
    <dbReference type="NCBI Taxonomy" id="1671680"/>
    <lineage>
        <taxon>Bacteria</taxon>
        <taxon>Bacillati</taxon>
        <taxon>Actinomycetota</taxon>
        <taxon>Actinomycetes</taxon>
        <taxon>Micrococcales</taxon>
        <taxon>Microbacteriaceae</taxon>
        <taxon>Rathayibacter</taxon>
    </lineage>
</organism>
<evidence type="ECO:0000259" key="4">
    <source>
        <dbReference type="SMART" id="SM00822"/>
    </source>
</evidence>
<dbReference type="GO" id="GO:0008874">
    <property type="term" value="F:gluconate 5-dehydrogenase activity"/>
    <property type="evidence" value="ECO:0007669"/>
    <property type="project" value="UniProtKB-EC"/>
</dbReference>
<keyword evidence="7" id="KW-1185">Reference proteome</keyword>
<dbReference type="SUPFAM" id="SSF51735">
    <property type="entry name" value="NAD(P)-binding Rossmann-fold domains"/>
    <property type="match status" value="1"/>
</dbReference>
<dbReference type="PATRIC" id="fig|1671680.3.peg.2979"/>
<dbReference type="PRINTS" id="PR00081">
    <property type="entry name" value="GDHRDH"/>
</dbReference>
<reference evidence="6" key="2">
    <citation type="submission" date="2019-12" db="EMBL/GenBank/DDBJ databases">
        <title>Complete and Draft Genome Sequences of New Strains and Members of Some Known Species of the Genus Rathayibacter isolated from Plants.</title>
        <authorList>
            <person name="Tarlachkov S.V."/>
            <person name="Starodumova I.P."/>
            <person name="Dorofeeva L.V."/>
            <person name="Prisyazhnaya N.V."/>
            <person name="Leyn S.A."/>
            <person name="Zlamal J.E."/>
            <person name="Elane M.L."/>
            <person name="Osterman A.L."/>
            <person name="Nadler S.A."/>
            <person name="Subbotin S.A."/>
            <person name="Evtushenko L.I."/>
        </authorList>
    </citation>
    <scope>NUCLEOTIDE SEQUENCE</scope>
    <source>
        <strain evidence="6">VKM Ac-2761</strain>
    </source>
</reference>
<comment type="similarity">
    <text evidence="1 3">Belongs to the short-chain dehydrogenases/reductases (SDR) family.</text>
</comment>
<dbReference type="Pfam" id="PF00106">
    <property type="entry name" value="adh_short"/>
    <property type="match status" value="1"/>
</dbReference>
<dbReference type="InterPro" id="IPR036291">
    <property type="entry name" value="NAD(P)-bd_dom_sf"/>
</dbReference>